<name>A0A558AGN7_9PSEU</name>
<reference evidence="1 2" key="1">
    <citation type="submission" date="2019-07" db="EMBL/GenBank/DDBJ databases">
        <title>New species of Amycolatopsis and Streptomyces.</title>
        <authorList>
            <person name="Duangmal K."/>
            <person name="Teo W.F.A."/>
            <person name="Lipun K."/>
        </authorList>
    </citation>
    <scope>NUCLEOTIDE SEQUENCE [LARGE SCALE GENOMIC DNA]</scope>
    <source>
        <strain evidence="1 2">JCM 30562</strain>
    </source>
</reference>
<dbReference type="OrthoDB" id="3686984at2"/>
<dbReference type="EMBL" id="VJZA01000011">
    <property type="protein sequence ID" value="TVT23445.1"/>
    <property type="molecule type" value="Genomic_DNA"/>
</dbReference>
<protein>
    <submittedName>
        <fullName evidence="1">Uncharacterized protein</fullName>
    </submittedName>
</protein>
<sequence>MNHHRHDVLPYLDALREHLVRHDVPSPVSVECTNWREPIAVHLYEITLSDLASALLLWTKSLDGVTVTAKRMRHDQSVHLTVVGRVASGVPLHVWGGVRFERPLFPDLPTGVEQDVELSTLHRWKHPGQGVAA</sequence>
<comment type="caution">
    <text evidence="1">The sequence shown here is derived from an EMBL/GenBank/DDBJ whole genome shotgun (WGS) entry which is preliminary data.</text>
</comment>
<accession>A0A558AGN7</accession>
<keyword evidence="2" id="KW-1185">Reference proteome</keyword>
<dbReference type="AlphaFoldDB" id="A0A558AGN7"/>
<gene>
    <name evidence="1" type="ORF">FNH06_09620</name>
</gene>
<evidence type="ECO:0000313" key="2">
    <source>
        <dbReference type="Proteomes" id="UP000318578"/>
    </source>
</evidence>
<evidence type="ECO:0000313" key="1">
    <source>
        <dbReference type="EMBL" id="TVT23445.1"/>
    </source>
</evidence>
<dbReference type="RefSeq" id="WP_144636752.1">
    <property type="nucleotide sequence ID" value="NZ_BNAX01000003.1"/>
</dbReference>
<organism evidence="1 2">
    <name type="scientific">Amycolatopsis acidiphila</name>
    <dbReference type="NCBI Taxonomy" id="715473"/>
    <lineage>
        <taxon>Bacteria</taxon>
        <taxon>Bacillati</taxon>
        <taxon>Actinomycetota</taxon>
        <taxon>Actinomycetes</taxon>
        <taxon>Pseudonocardiales</taxon>
        <taxon>Pseudonocardiaceae</taxon>
        <taxon>Amycolatopsis</taxon>
    </lineage>
</organism>
<proteinExistence type="predicted"/>
<dbReference type="Proteomes" id="UP000318578">
    <property type="component" value="Unassembled WGS sequence"/>
</dbReference>